<dbReference type="PANTHER" id="PTHR11735:SF6">
    <property type="entry name" value="TRNA N6-ADENOSINE THREONYLCARBAMOYLTRANSFERASE, MITOCHONDRIAL"/>
    <property type="match status" value="1"/>
</dbReference>
<dbReference type="EMBL" id="JBHFNR010000209">
    <property type="protein sequence ID" value="MFB2896680.1"/>
    <property type="molecule type" value="Genomic_DNA"/>
</dbReference>
<proteinExistence type="inferred from homology"/>
<evidence type="ECO:0000313" key="10">
    <source>
        <dbReference type="Proteomes" id="UP001576784"/>
    </source>
</evidence>
<evidence type="ECO:0000256" key="5">
    <source>
        <dbReference type="ARBA" id="ARBA00023315"/>
    </source>
</evidence>
<keyword evidence="2 7" id="KW-0819">tRNA processing</keyword>
<evidence type="ECO:0000313" key="9">
    <source>
        <dbReference type="EMBL" id="MFB2896680.1"/>
    </source>
</evidence>
<evidence type="ECO:0000259" key="8">
    <source>
        <dbReference type="Pfam" id="PF00814"/>
    </source>
</evidence>
<evidence type="ECO:0000256" key="7">
    <source>
        <dbReference type="HAMAP-Rule" id="MF_01445"/>
    </source>
</evidence>
<comment type="function">
    <text evidence="7">Required for the formation of a threonylcarbamoyl group on adenosine at position 37 (t(6)A37) in tRNAs that read codons beginning with adenine. Is involved in the transfer of the threonylcarbamoyl moiety of threonylcarbamoyl-AMP (TC-AMP) to the N6 group of A37, together with TsaE and TsaB. TsaD likely plays a direct catalytic role in this reaction.</text>
</comment>
<feature type="domain" description="Gcp-like" evidence="8">
    <location>
        <begin position="24"/>
        <end position="314"/>
    </location>
</feature>
<comment type="subcellular location">
    <subcellularLocation>
        <location evidence="7">Cytoplasm</location>
    </subcellularLocation>
</comment>
<accession>A0ABV4XY57</accession>
<dbReference type="InterPro" id="IPR017861">
    <property type="entry name" value="KAE1/TsaD"/>
</dbReference>
<dbReference type="Gene3D" id="3.30.420.40">
    <property type="match status" value="2"/>
</dbReference>
<dbReference type="NCBIfam" id="TIGR03723">
    <property type="entry name" value="T6A_TsaD_YgjD"/>
    <property type="match status" value="1"/>
</dbReference>
<dbReference type="PROSITE" id="PS01016">
    <property type="entry name" value="GLYCOPROTEASE"/>
    <property type="match status" value="1"/>
</dbReference>
<evidence type="ECO:0000256" key="6">
    <source>
        <dbReference type="ARBA" id="ARBA00048117"/>
    </source>
</evidence>
<gene>
    <name evidence="7 9" type="primary">tsaD</name>
    <name evidence="9" type="ORF">ACE1CI_27530</name>
</gene>
<comment type="cofactor">
    <cofactor evidence="7">
        <name>Fe(2+)</name>
        <dbReference type="ChEBI" id="CHEBI:29033"/>
    </cofactor>
    <text evidence="7">Binds 1 Fe(2+) ion per subunit.</text>
</comment>
<protein>
    <recommendedName>
        <fullName evidence="7">tRNA N6-adenosine threonylcarbamoyltransferase</fullName>
        <ecNumber evidence="7">2.3.1.234</ecNumber>
    </recommendedName>
    <alternativeName>
        <fullName evidence="7">N6-L-threonylcarbamoyladenine synthase</fullName>
        <shortName evidence="7">t(6)A synthase</shortName>
    </alternativeName>
    <alternativeName>
        <fullName evidence="7">t(6)A37 threonylcarbamoyladenosine biosynthesis protein TsaD</fullName>
    </alternativeName>
    <alternativeName>
        <fullName evidence="7">tRNA threonylcarbamoyladenosine biosynthesis protein TsaD</fullName>
    </alternativeName>
</protein>
<evidence type="ECO:0000256" key="2">
    <source>
        <dbReference type="ARBA" id="ARBA00022694"/>
    </source>
</evidence>
<feature type="binding site" evidence="7">
    <location>
        <position position="184"/>
    </location>
    <ligand>
        <name>substrate</name>
    </ligand>
</feature>
<keyword evidence="3 7" id="KW-0479">Metal-binding</keyword>
<organism evidence="9 10">
    <name type="scientific">Floridaenema flaviceps BLCC-F50</name>
    <dbReference type="NCBI Taxonomy" id="3153642"/>
    <lineage>
        <taxon>Bacteria</taxon>
        <taxon>Bacillati</taxon>
        <taxon>Cyanobacteriota</taxon>
        <taxon>Cyanophyceae</taxon>
        <taxon>Oscillatoriophycideae</taxon>
        <taxon>Aerosakkonematales</taxon>
        <taxon>Aerosakkonemataceae</taxon>
        <taxon>Floridanema</taxon>
        <taxon>Floridanema flaviceps</taxon>
    </lineage>
</organism>
<dbReference type="InterPro" id="IPR000905">
    <property type="entry name" value="Gcp-like_dom"/>
</dbReference>
<comment type="caution">
    <text evidence="9">The sequence shown here is derived from an EMBL/GenBank/DDBJ whole genome shotgun (WGS) entry which is preliminary data.</text>
</comment>
<feature type="binding site" evidence="7">
    <location>
        <position position="167"/>
    </location>
    <ligand>
        <name>substrate</name>
    </ligand>
</feature>
<evidence type="ECO:0000256" key="1">
    <source>
        <dbReference type="ARBA" id="ARBA00022679"/>
    </source>
</evidence>
<keyword evidence="4 7" id="KW-0408">Iron</keyword>
<dbReference type="HAMAP" id="MF_01445">
    <property type="entry name" value="TsaD"/>
    <property type="match status" value="1"/>
</dbReference>
<keyword evidence="10" id="KW-1185">Reference proteome</keyword>
<feature type="binding site" evidence="7">
    <location>
        <position position="280"/>
    </location>
    <ligand>
        <name>substrate</name>
    </ligand>
</feature>
<dbReference type="InterPro" id="IPR017860">
    <property type="entry name" value="Peptidase_M22_CS"/>
</dbReference>
<feature type="binding site" evidence="7">
    <location>
        <position position="111"/>
    </location>
    <ligand>
        <name>Fe cation</name>
        <dbReference type="ChEBI" id="CHEBI:24875"/>
    </ligand>
</feature>
<feature type="binding site" evidence="7">
    <location>
        <position position="308"/>
    </location>
    <ligand>
        <name>Fe cation</name>
        <dbReference type="ChEBI" id="CHEBI:24875"/>
    </ligand>
</feature>
<dbReference type="Proteomes" id="UP001576784">
    <property type="component" value="Unassembled WGS sequence"/>
</dbReference>
<keyword evidence="7" id="KW-0963">Cytoplasm</keyword>
<dbReference type="InterPro" id="IPR043129">
    <property type="entry name" value="ATPase_NBD"/>
</dbReference>
<sequence length="347" mass="36617">MATILAIETSCDETAVAIVRDRQVYSSIIASQIPVHQQYGGVVPEVASRQHVETINEGIAQAFQQAGLNWSEIDGIAATCAPGLVGALLVGLSAAKTLAILHQKPFLGVHHLEGHIYASYLSSPDLEPPFLCLLVSGGHTSLIYVKDCGVYETLGETRDDAAGEAFDKVARLLALGYPGGPVIDKLAKSGNPNAFPLPEGKISLPNGGFHPYDSSFSGLKTAVLRLTQRLEQEGQNPLPVNDIAASFQDTVAKALTKRAIACAQDYGLNTIAVGGGVAANSGLRKHLQEAAASHNLQVMFPPMKFCTDNAAMIGCAAADHLNRGHGSSLSLGVRSRLPLSQVMQLYN</sequence>
<dbReference type="Pfam" id="PF00814">
    <property type="entry name" value="TsaD"/>
    <property type="match status" value="1"/>
</dbReference>
<keyword evidence="1 7" id="KW-0808">Transferase</keyword>
<feature type="binding site" evidence="7">
    <location>
        <position position="180"/>
    </location>
    <ligand>
        <name>substrate</name>
    </ligand>
</feature>
<dbReference type="PANTHER" id="PTHR11735">
    <property type="entry name" value="TRNA N6-ADENOSINE THREONYLCARBAMOYLTRANSFERASE"/>
    <property type="match status" value="1"/>
</dbReference>
<evidence type="ECO:0000256" key="4">
    <source>
        <dbReference type="ARBA" id="ARBA00023004"/>
    </source>
</evidence>
<dbReference type="RefSeq" id="WP_413266302.1">
    <property type="nucleotide sequence ID" value="NZ_JBHFNR010000209.1"/>
</dbReference>
<dbReference type="GO" id="GO:0061711">
    <property type="term" value="F:tRNA N(6)-L-threonylcarbamoyladenine synthase activity"/>
    <property type="evidence" value="ECO:0007669"/>
    <property type="project" value="UniProtKB-EC"/>
</dbReference>
<name>A0ABV4XY57_9CYAN</name>
<dbReference type="NCBIfam" id="TIGR00329">
    <property type="entry name" value="gcp_kae1"/>
    <property type="match status" value="1"/>
</dbReference>
<dbReference type="SUPFAM" id="SSF53067">
    <property type="entry name" value="Actin-like ATPase domain"/>
    <property type="match status" value="2"/>
</dbReference>
<dbReference type="PRINTS" id="PR00789">
    <property type="entry name" value="OSIALOPTASE"/>
</dbReference>
<dbReference type="CDD" id="cd24133">
    <property type="entry name" value="ASKHA_NBD_TsaD_bac"/>
    <property type="match status" value="1"/>
</dbReference>
<comment type="similarity">
    <text evidence="7">Belongs to the KAE1 / TsaD family.</text>
</comment>
<feature type="binding site" evidence="7">
    <location>
        <begin position="134"/>
        <end position="138"/>
    </location>
    <ligand>
        <name>substrate</name>
    </ligand>
</feature>
<feature type="binding site" evidence="7">
    <location>
        <position position="115"/>
    </location>
    <ligand>
        <name>Fe cation</name>
        <dbReference type="ChEBI" id="CHEBI:24875"/>
    </ligand>
</feature>
<dbReference type="InterPro" id="IPR022450">
    <property type="entry name" value="TsaD"/>
</dbReference>
<keyword evidence="5 7" id="KW-0012">Acyltransferase</keyword>
<dbReference type="EC" id="2.3.1.234" evidence="7"/>
<reference evidence="9 10" key="1">
    <citation type="submission" date="2024-09" db="EMBL/GenBank/DDBJ databases">
        <title>Floridaenema gen nov. (Aerosakkonemataceae, Aerosakkonematales ord. nov., Cyanobacteria) from benthic tropical and subtropical fresh waters, with the description of four new species.</title>
        <authorList>
            <person name="Moretto J.A."/>
            <person name="Berthold D.E."/>
            <person name="Lefler F.W."/>
            <person name="Huang I.-S."/>
            <person name="Laughinghouse H. IV."/>
        </authorList>
    </citation>
    <scope>NUCLEOTIDE SEQUENCE [LARGE SCALE GENOMIC DNA]</scope>
    <source>
        <strain evidence="9 10">BLCC-F50</strain>
    </source>
</reference>
<evidence type="ECO:0000256" key="3">
    <source>
        <dbReference type="ARBA" id="ARBA00022723"/>
    </source>
</evidence>
<comment type="catalytic activity">
    <reaction evidence="6 7">
        <text>L-threonylcarbamoyladenylate + adenosine(37) in tRNA = N(6)-L-threonylcarbamoyladenosine(37) in tRNA + AMP + H(+)</text>
        <dbReference type="Rhea" id="RHEA:37059"/>
        <dbReference type="Rhea" id="RHEA-COMP:10162"/>
        <dbReference type="Rhea" id="RHEA-COMP:10163"/>
        <dbReference type="ChEBI" id="CHEBI:15378"/>
        <dbReference type="ChEBI" id="CHEBI:73682"/>
        <dbReference type="ChEBI" id="CHEBI:74411"/>
        <dbReference type="ChEBI" id="CHEBI:74418"/>
        <dbReference type="ChEBI" id="CHEBI:456215"/>
        <dbReference type="EC" id="2.3.1.234"/>
    </reaction>
</comment>